<evidence type="ECO:0000313" key="3">
    <source>
        <dbReference type="Proteomes" id="UP000186919"/>
    </source>
</evidence>
<dbReference type="EMBL" id="LQYE01000028">
    <property type="protein sequence ID" value="OAT67774.1"/>
    <property type="molecule type" value="Genomic_DNA"/>
</dbReference>
<dbReference type="Pfam" id="PF14243">
    <property type="entry name" value="R2K_3"/>
    <property type="match status" value="1"/>
</dbReference>
<dbReference type="RefSeq" id="WP_064631695.1">
    <property type="nucleotide sequence ID" value="NZ_LQYE01000028.1"/>
</dbReference>
<gene>
    <name evidence="2" type="ORF">AWB85_11620</name>
</gene>
<proteinExistence type="predicted"/>
<sequence length="276" mass="30367">MLLVPADPLRPRRPDEHFADEAAAACELGVTVALVDHDAVAEDAATAVSLVPQGDSVAVYRGWMLRCEHYAAMESALASRGVRLRTTAQRYRAAHELPGWATQATPVTPRTVWTEGFERASYEDALVRLHAREAVLRDYCKSLKHNWDEAMHIPDATDADAAWATAQRFLQLRGDDAVGGFVVREFEHFTNPEVRTWWVAGECVLVGPHPDNADAAITEPDLTAIGPVVRALDQPFVSADLRRDVNGRWRLIEVGDGQVSDRPRSIPAEAFIGAVT</sequence>
<organism evidence="2 3">
    <name type="scientific">Mycobacteroides immunogenum</name>
    <dbReference type="NCBI Taxonomy" id="83262"/>
    <lineage>
        <taxon>Bacteria</taxon>
        <taxon>Bacillati</taxon>
        <taxon>Actinomycetota</taxon>
        <taxon>Actinomycetes</taxon>
        <taxon>Mycobacteriales</taxon>
        <taxon>Mycobacteriaceae</taxon>
        <taxon>Mycobacteroides</taxon>
    </lineage>
</organism>
<evidence type="ECO:0000259" key="1">
    <source>
        <dbReference type="Pfam" id="PF14243"/>
    </source>
</evidence>
<name>A0A179V7Q5_9MYCO</name>
<dbReference type="InterPro" id="IPR025643">
    <property type="entry name" value="R2K_3"/>
</dbReference>
<protein>
    <recommendedName>
        <fullName evidence="1">ATP-grasp domain-containing protein</fullName>
    </recommendedName>
</protein>
<accession>A0A179V7Q5</accession>
<feature type="domain" description="ATP-grasp" evidence="1">
    <location>
        <begin position="132"/>
        <end position="274"/>
    </location>
</feature>
<reference evidence="2 3" key="1">
    <citation type="submission" date="2016-01" db="EMBL/GenBank/DDBJ databases">
        <title>Mycobacterium immunogenum strain CD11_6 genome sequencing and assembly.</title>
        <authorList>
            <person name="Kaur G."/>
            <person name="Nair G.R."/>
            <person name="Mayilraj S."/>
        </authorList>
    </citation>
    <scope>NUCLEOTIDE SEQUENCE [LARGE SCALE GENOMIC DNA]</scope>
    <source>
        <strain evidence="2 3">CD11-6</strain>
    </source>
</reference>
<dbReference type="Proteomes" id="UP000186919">
    <property type="component" value="Unassembled WGS sequence"/>
</dbReference>
<dbReference type="AlphaFoldDB" id="A0A179V7Q5"/>
<evidence type="ECO:0000313" key="2">
    <source>
        <dbReference type="EMBL" id="OAT67774.1"/>
    </source>
</evidence>
<comment type="caution">
    <text evidence="2">The sequence shown here is derived from an EMBL/GenBank/DDBJ whole genome shotgun (WGS) entry which is preliminary data.</text>
</comment>